<feature type="compositionally biased region" description="Basic and acidic residues" evidence="1">
    <location>
        <begin position="697"/>
        <end position="709"/>
    </location>
</feature>
<feature type="region of interest" description="Disordered" evidence="1">
    <location>
        <begin position="659"/>
        <end position="788"/>
    </location>
</feature>
<feature type="domain" description="Fungal-type protein kinase" evidence="2">
    <location>
        <begin position="164"/>
        <end position="544"/>
    </location>
</feature>
<evidence type="ECO:0000313" key="4">
    <source>
        <dbReference type="Proteomes" id="UP001215151"/>
    </source>
</evidence>
<evidence type="ECO:0000313" key="3">
    <source>
        <dbReference type="EMBL" id="KAJ8468976.1"/>
    </source>
</evidence>
<feature type="compositionally biased region" description="Basic residues" evidence="1">
    <location>
        <begin position="776"/>
        <end position="788"/>
    </location>
</feature>
<dbReference type="PANTHER" id="PTHR38248">
    <property type="entry name" value="FUNK1 6"/>
    <property type="match status" value="1"/>
</dbReference>
<dbReference type="InterPro" id="IPR040976">
    <property type="entry name" value="Pkinase_fungal"/>
</dbReference>
<dbReference type="AlphaFoldDB" id="A0AAD7TLP2"/>
<evidence type="ECO:0000259" key="2">
    <source>
        <dbReference type="Pfam" id="PF17667"/>
    </source>
</evidence>
<comment type="caution">
    <text evidence="3">The sequence shown here is derived from an EMBL/GenBank/DDBJ whole genome shotgun (WGS) entry which is preliminary data.</text>
</comment>
<evidence type="ECO:0000256" key="1">
    <source>
        <dbReference type="SAM" id="MobiDB-lite"/>
    </source>
</evidence>
<keyword evidence="4" id="KW-1185">Reference proteome</keyword>
<organism evidence="3 4">
    <name type="scientific">Trametes cubensis</name>
    <dbReference type="NCBI Taxonomy" id="1111947"/>
    <lineage>
        <taxon>Eukaryota</taxon>
        <taxon>Fungi</taxon>
        <taxon>Dikarya</taxon>
        <taxon>Basidiomycota</taxon>
        <taxon>Agaricomycotina</taxon>
        <taxon>Agaricomycetes</taxon>
        <taxon>Polyporales</taxon>
        <taxon>Polyporaceae</taxon>
        <taxon>Trametes</taxon>
    </lineage>
</organism>
<sequence>MPVAAFMDTFLRTTSTERSDLLSPRNAFNAVPERADSAAEVYEPLYKALSKSTKYKSRCPGFVFDQTIGRSTRPSRLGYAKPHICCFTPENLKLVEQADQTARVELGYAELIVQVAADPSLDFFVDPDVDTNDADLATHDFVRSVSNDRSRHEEITRAFGLHTSFATEIFARQHRVFLFTVSLAGSLARFIRWDRSGCIVSRAFDIRDSPGLLAEFLWRFSKLTDAERGYDLTVETASVREEELFRDVIRTFLRVQMDGTEEELEQALSTHYQPGHVALVPVQPQHSEPDDMPQYFLVSRPVVSPLTLDGRSTRGYWSVDTATRHVCFLKDTWRTFARPGSEGETLQNLNKLGVRNIPLLATHGDVYSRTPPDRTAQDTQTDQFVDESWARRIGGKDVIVQRRRHYRLVTHTVGYGLQNLRGTEELLYATYDAFVGEQRRYSAEIIALTCFKAMQDAFTKDKRLHRDLSVGNIILVREPDRAIRRGYLIDWDASIRVDKEGQALREGRAGTWSFMSARMLSYNHMEYKHTFKDDMESLLYVVLYCALLYLPHRFIAKNLTALYNGFFEEYQDFGTTIYGGVGKTANRADRMWTKLVRFDSPALQEWLDTVMNYHSPLIHEREKYRGMWEPDELDAFWSSFLETHELERDNRTVHKLSMVSHYDPDSPPTDPPTPPSPSPLPYADFTSSSSDVDPDEGPERKRSRIDDTQLARACSPAPARGGGGGSPVVVSLFLRRSQRIRDQQNKPKAVAGAVPAPPPAASAPRKRGATAAQLRGRGRGRGRGRSRK</sequence>
<gene>
    <name evidence="3" type="ORF">ONZ51_g9289</name>
</gene>
<dbReference type="Pfam" id="PF17667">
    <property type="entry name" value="Pkinase_fungal"/>
    <property type="match status" value="1"/>
</dbReference>
<proteinExistence type="predicted"/>
<accession>A0AAD7TLP2</accession>
<dbReference type="PANTHER" id="PTHR38248:SF2">
    <property type="entry name" value="FUNK1 11"/>
    <property type="match status" value="1"/>
</dbReference>
<dbReference type="InterPro" id="IPR011009">
    <property type="entry name" value="Kinase-like_dom_sf"/>
</dbReference>
<dbReference type="SUPFAM" id="SSF56112">
    <property type="entry name" value="Protein kinase-like (PK-like)"/>
    <property type="match status" value="1"/>
</dbReference>
<name>A0AAD7TLP2_9APHY</name>
<protein>
    <recommendedName>
        <fullName evidence="2">Fungal-type protein kinase domain-containing protein</fullName>
    </recommendedName>
</protein>
<reference evidence="3" key="1">
    <citation type="submission" date="2022-11" db="EMBL/GenBank/DDBJ databases">
        <title>Genome Sequence of Cubamyces cubensis.</title>
        <authorList>
            <person name="Buettner E."/>
        </authorList>
    </citation>
    <scope>NUCLEOTIDE SEQUENCE</scope>
    <source>
        <strain evidence="3">MPL-01</strain>
    </source>
</reference>
<dbReference type="EMBL" id="JAPEVG010000311">
    <property type="protein sequence ID" value="KAJ8468976.1"/>
    <property type="molecule type" value="Genomic_DNA"/>
</dbReference>
<feature type="compositionally biased region" description="Pro residues" evidence="1">
    <location>
        <begin position="665"/>
        <end position="680"/>
    </location>
</feature>
<dbReference type="Proteomes" id="UP001215151">
    <property type="component" value="Unassembled WGS sequence"/>
</dbReference>
<dbReference type="Gene3D" id="1.10.510.10">
    <property type="entry name" value="Transferase(Phosphotransferase) domain 1"/>
    <property type="match status" value="1"/>
</dbReference>